<dbReference type="Gene3D" id="1.10.10.10">
    <property type="entry name" value="Winged helix-like DNA-binding domain superfamily/Winged helix DNA-binding domain"/>
    <property type="match status" value="1"/>
</dbReference>
<comment type="caution">
    <text evidence="7">The sequence shown here is derived from an EMBL/GenBank/DDBJ whole genome shotgun (WGS) entry which is preliminary data.</text>
</comment>
<keyword evidence="3" id="KW-0731">Sigma factor</keyword>
<evidence type="ECO:0000256" key="1">
    <source>
        <dbReference type="ARBA" id="ARBA00010641"/>
    </source>
</evidence>
<dbReference type="InterPro" id="IPR013324">
    <property type="entry name" value="RNA_pol_sigma_r3/r4-like"/>
</dbReference>
<dbReference type="Pfam" id="PF08281">
    <property type="entry name" value="Sigma70_r4_2"/>
    <property type="match status" value="1"/>
</dbReference>
<dbReference type="GO" id="GO:0003677">
    <property type="term" value="F:DNA binding"/>
    <property type="evidence" value="ECO:0007669"/>
    <property type="project" value="InterPro"/>
</dbReference>
<dbReference type="Pfam" id="PF04542">
    <property type="entry name" value="Sigma70_r2"/>
    <property type="match status" value="1"/>
</dbReference>
<dbReference type="PANTHER" id="PTHR43133:SF62">
    <property type="entry name" value="RNA POLYMERASE SIGMA FACTOR SIGZ"/>
    <property type="match status" value="1"/>
</dbReference>
<reference evidence="7 8" key="1">
    <citation type="submission" date="2018-06" db="EMBL/GenBank/DDBJ databases">
        <title>Bacteria isolated from soil of Wuhan.</title>
        <authorList>
            <person name="Wei X."/>
            <person name="Chunhua H."/>
        </authorList>
    </citation>
    <scope>NUCLEOTIDE SEQUENCE [LARGE SCALE GENOMIC DNA]</scope>
    <source>
        <strain evidence="8">xwS2</strain>
    </source>
</reference>
<dbReference type="GO" id="GO:0006352">
    <property type="term" value="P:DNA-templated transcription initiation"/>
    <property type="evidence" value="ECO:0007669"/>
    <property type="project" value="InterPro"/>
</dbReference>
<dbReference type="SUPFAM" id="SSF88659">
    <property type="entry name" value="Sigma3 and sigma4 domains of RNA polymerase sigma factors"/>
    <property type="match status" value="1"/>
</dbReference>
<evidence type="ECO:0000313" key="8">
    <source>
        <dbReference type="Proteomes" id="UP000288983"/>
    </source>
</evidence>
<dbReference type="PANTHER" id="PTHR43133">
    <property type="entry name" value="RNA POLYMERASE ECF-TYPE SIGMA FACTO"/>
    <property type="match status" value="1"/>
</dbReference>
<comment type="similarity">
    <text evidence="1">Belongs to the sigma-70 factor family. ECF subfamily.</text>
</comment>
<name>A0A443ZQW6_9PSED</name>
<dbReference type="NCBIfam" id="NF009189">
    <property type="entry name" value="PRK12537.1"/>
    <property type="match status" value="1"/>
</dbReference>
<dbReference type="InterPro" id="IPR013249">
    <property type="entry name" value="RNA_pol_sigma70_r4_t2"/>
</dbReference>
<dbReference type="InterPro" id="IPR014284">
    <property type="entry name" value="RNA_pol_sigma-70_dom"/>
</dbReference>
<feature type="domain" description="RNA polymerase sigma-70 region 2" evidence="5">
    <location>
        <begin position="30"/>
        <end position="98"/>
    </location>
</feature>
<dbReference type="InterPro" id="IPR039425">
    <property type="entry name" value="RNA_pol_sigma-70-like"/>
</dbReference>
<dbReference type="RefSeq" id="WP_128325073.1">
    <property type="nucleotide sequence ID" value="NZ_QJRG01000047.1"/>
</dbReference>
<dbReference type="EMBL" id="QJRG01000047">
    <property type="protein sequence ID" value="RWU21471.1"/>
    <property type="molecule type" value="Genomic_DNA"/>
</dbReference>
<protein>
    <submittedName>
        <fullName evidence="7">RNA polymerase subunit sigma</fullName>
    </submittedName>
</protein>
<proteinExistence type="inferred from homology"/>
<dbReference type="Proteomes" id="UP000288983">
    <property type="component" value="Unassembled WGS sequence"/>
</dbReference>
<gene>
    <name evidence="7" type="ORF">DM813_20060</name>
</gene>
<keyword evidence="2" id="KW-0805">Transcription regulation</keyword>
<dbReference type="NCBIfam" id="TIGR02937">
    <property type="entry name" value="sigma70-ECF"/>
    <property type="match status" value="1"/>
</dbReference>
<evidence type="ECO:0000256" key="2">
    <source>
        <dbReference type="ARBA" id="ARBA00023015"/>
    </source>
</evidence>
<evidence type="ECO:0000313" key="7">
    <source>
        <dbReference type="EMBL" id="RWU21471.1"/>
    </source>
</evidence>
<evidence type="ECO:0000259" key="5">
    <source>
        <dbReference type="Pfam" id="PF04542"/>
    </source>
</evidence>
<dbReference type="InterPro" id="IPR036388">
    <property type="entry name" value="WH-like_DNA-bd_sf"/>
</dbReference>
<dbReference type="InterPro" id="IPR013325">
    <property type="entry name" value="RNA_pol_sigma_r2"/>
</dbReference>
<dbReference type="CDD" id="cd06171">
    <property type="entry name" value="Sigma70_r4"/>
    <property type="match status" value="1"/>
</dbReference>
<evidence type="ECO:0000256" key="3">
    <source>
        <dbReference type="ARBA" id="ARBA00023082"/>
    </source>
</evidence>
<dbReference type="OrthoDB" id="9784272at2"/>
<keyword evidence="4" id="KW-0804">Transcription</keyword>
<dbReference type="Gene3D" id="1.10.1740.10">
    <property type="match status" value="1"/>
</dbReference>
<dbReference type="GO" id="GO:0016987">
    <property type="term" value="F:sigma factor activity"/>
    <property type="evidence" value="ECO:0007669"/>
    <property type="project" value="UniProtKB-KW"/>
</dbReference>
<dbReference type="InterPro" id="IPR007627">
    <property type="entry name" value="RNA_pol_sigma70_r2"/>
</dbReference>
<evidence type="ECO:0000256" key="4">
    <source>
        <dbReference type="ARBA" id="ARBA00023163"/>
    </source>
</evidence>
<organism evidence="7 8">
    <name type="scientific">Pseudomonas alkylphenolica</name>
    <dbReference type="NCBI Taxonomy" id="237609"/>
    <lineage>
        <taxon>Bacteria</taxon>
        <taxon>Pseudomonadati</taxon>
        <taxon>Pseudomonadota</taxon>
        <taxon>Gammaproteobacteria</taxon>
        <taxon>Pseudomonadales</taxon>
        <taxon>Pseudomonadaceae</taxon>
        <taxon>Pseudomonas</taxon>
    </lineage>
</organism>
<sequence>MPVSLPEPPFDYEAQLAACARGERQALRRLYQQEGARLYGVLLRLVREPAVAEDLLHDAFLRIWTGAAGFDAQRGSGRGWMYSVTRHLALNALRQQQREVSDDAALEQPCAEAAECAQHLPSSRLQQCLEKLPAERRACIVHAYVDGFSHAQIARHLDAPLGTVKAWIKRSLAALRECLQ</sequence>
<evidence type="ECO:0000259" key="6">
    <source>
        <dbReference type="Pfam" id="PF08281"/>
    </source>
</evidence>
<feature type="domain" description="RNA polymerase sigma factor 70 region 4 type 2" evidence="6">
    <location>
        <begin position="124"/>
        <end position="175"/>
    </location>
</feature>
<dbReference type="AlphaFoldDB" id="A0A443ZQW6"/>
<dbReference type="SUPFAM" id="SSF88946">
    <property type="entry name" value="Sigma2 domain of RNA polymerase sigma factors"/>
    <property type="match status" value="1"/>
</dbReference>
<accession>A0A443ZQW6</accession>